<feature type="compositionally biased region" description="Basic and acidic residues" evidence="1">
    <location>
        <begin position="76"/>
        <end position="98"/>
    </location>
</feature>
<gene>
    <name evidence="3" type="ORF">Lche_2164</name>
</gene>
<keyword evidence="2" id="KW-0472">Membrane</keyword>
<dbReference type="RefSeq" id="WP_058387906.1">
    <property type="nucleotide sequence ID" value="NZ_LNXW01000013.1"/>
</dbReference>
<protein>
    <recommendedName>
        <fullName evidence="5">DUF2933 domain-containing protein</fullName>
    </recommendedName>
</protein>
<feature type="transmembrane region" description="Helical" evidence="2">
    <location>
        <begin position="46"/>
        <end position="70"/>
    </location>
</feature>
<dbReference type="STRING" id="28084.Lche_2164"/>
<proteinExistence type="predicted"/>
<evidence type="ECO:0000313" key="3">
    <source>
        <dbReference type="EMBL" id="KTC80144.1"/>
    </source>
</evidence>
<evidence type="ECO:0000256" key="2">
    <source>
        <dbReference type="SAM" id="Phobius"/>
    </source>
</evidence>
<dbReference type="AlphaFoldDB" id="A0A0W0S9Y8"/>
<accession>A0A0W0S9Y8</accession>
<dbReference type="InterPro" id="IPR021682">
    <property type="entry name" value="DUF2933"/>
</dbReference>
<organism evidence="3 4">
    <name type="scientific">Legionella cherrii</name>
    <dbReference type="NCBI Taxonomy" id="28084"/>
    <lineage>
        <taxon>Bacteria</taxon>
        <taxon>Pseudomonadati</taxon>
        <taxon>Pseudomonadota</taxon>
        <taxon>Gammaproteobacteria</taxon>
        <taxon>Legionellales</taxon>
        <taxon>Legionellaceae</taxon>
        <taxon>Legionella</taxon>
    </lineage>
</organism>
<name>A0A0W0S9Y8_9GAMM</name>
<keyword evidence="2" id="KW-1133">Transmembrane helix</keyword>
<keyword evidence="2" id="KW-0812">Transmembrane</keyword>
<sequence>MSSEHQHHPQQKPQEEQHFWRTAPGVIALIIIVIIGYYLITEHGAHIASFLGASPFLLLILLCPLMHLFMHKGHGGHGDKPHHQKPDDEDNHSSENKE</sequence>
<comment type="caution">
    <text evidence="3">The sequence shown here is derived from an EMBL/GenBank/DDBJ whole genome shotgun (WGS) entry which is preliminary data.</text>
</comment>
<dbReference type="EMBL" id="LNXW01000013">
    <property type="protein sequence ID" value="KTC80144.1"/>
    <property type="molecule type" value="Genomic_DNA"/>
</dbReference>
<reference evidence="3 4" key="1">
    <citation type="submission" date="2015-11" db="EMBL/GenBank/DDBJ databases">
        <title>Genomic analysis of 38 Legionella species identifies large and diverse effector repertoires.</title>
        <authorList>
            <person name="Burstein D."/>
            <person name="Amaro F."/>
            <person name="Zusman T."/>
            <person name="Lifshitz Z."/>
            <person name="Cohen O."/>
            <person name="Gilbert J.A."/>
            <person name="Pupko T."/>
            <person name="Shuman H.A."/>
            <person name="Segal G."/>
        </authorList>
    </citation>
    <scope>NUCLEOTIDE SEQUENCE [LARGE SCALE GENOMIC DNA]</scope>
    <source>
        <strain evidence="3 4">ORW</strain>
    </source>
</reference>
<dbReference type="PATRIC" id="fig|28084.5.peg.2342"/>
<feature type="region of interest" description="Disordered" evidence="1">
    <location>
        <begin position="73"/>
        <end position="98"/>
    </location>
</feature>
<evidence type="ECO:0008006" key="5">
    <source>
        <dbReference type="Google" id="ProtNLM"/>
    </source>
</evidence>
<dbReference type="Pfam" id="PF11666">
    <property type="entry name" value="DUF2933"/>
    <property type="match status" value="1"/>
</dbReference>
<feature type="transmembrane region" description="Helical" evidence="2">
    <location>
        <begin position="20"/>
        <end position="40"/>
    </location>
</feature>
<evidence type="ECO:0000313" key="4">
    <source>
        <dbReference type="Proteomes" id="UP000054921"/>
    </source>
</evidence>
<evidence type="ECO:0000256" key="1">
    <source>
        <dbReference type="SAM" id="MobiDB-lite"/>
    </source>
</evidence>
<dbReference type="Proteomes" id="UP000054921">
    <property type="component" value="Unassembled WGS sequence"/>
</dbReference>